<dbReference type="OrthoDB" id="290262at2"/>
<dbReference type="InterPro" id="IPR010093">
    <property type="entry name" value="SinI_DNA-bd"/>
</dbReference>
<protein>
    <submittedName>
        <fullName evidence="2">Helix-turn-helix domain protein</fullName>
    </submittedName>
</protein>
<evidence type="ECO:0000313" key="3">
    <source>
        <dbReference type="Proteomes" id="UP000316213"/>
    </source>
</evidence>
<name>A0A5C5ZX03_9BACT</name>
<accession>A0A5C5ZX03</accession>
<comment type="caution">
    <text evidence="2">The sequence shown here is derived from an EMBL/GenBank/DDBJ whole genome shotgun (WGS) entry which is preliminary data.</text>
</comment>
<keyword evidence="3" id="KW-1185">Reference proteome</keyword>
<reference evidence="2 3" key="1">
    <citation type="submission" date="2019-02" db="EMBL/GenBank/DDBJ databases">
        <title>Deep-cultivation of Planctomycetes and their phenomic and genomic characterization uncovers novel biology.</title>
        <authorList>
            <person name="Wiegand S."/>
            <person name="Jogler M."/>
            <person name="Boedeker C."/>
            <person name="Pinto D."/>
            <person name="Vollmers J."/>
            <person name="Rivas-Marin E."/>
            <person name="Kohn T."/>
            <person name="Peeters S.H."/>
            <person name="Heuer A."/>
            <person name="Rast P."/>
            <person name="Oberbeckmann S."/>
            <person name="Bunk B."/>
            <person name="Jeske O."/>
            <person name="Meyerdierks A."/>
            <person name="Storesund J.E."/>
            <person name="Kallscheuer N."/>
            <person name="Luecker S."/>
            <person name="Lage O.M."/>
            <person name="Pohl T."/>
            <person name="Merkel B.J."/>
            <person name="Hornburger P."/>
            <person name="Mueller R.-W."/>
            <person name="Bruemmer F."/>
            <person name="Labrenz M."/>
            <person name="Spormann A.M."/>
            <person name="Op Den Camp H."/>
            <person name="Overmann J."/>
            <person name="Amann R."/>
            <person name="Jetten M.S.M."/>
            <person name="Mascher T."/>
            <person name="Medema M.H."/>
            <person name="Devos D.P."/>
            <person name="Kaster A.-K."/>
            <person name="Ovreas L."/>
            <person name="Rohde M."/>
            <person name="Galperin M.Y."/>
            <person name="Jogler C."/>
        </authorList>
    </citation>
    <scope>NUCLEOTIDE SEQUENCE [LARGE SCALE GENOMIC DNA]</scope>
    <source>
        <strain evidence="2 3">Pla100</strain>
    </source>
</reference>
<evidence type="ECO:0000259" key="1">
    <source>
        <dbReference type="Pfam" id="PF12728"/>
    </source>
</evidence>
<dbReference type="GO" id="GO:0003677">
    <property type="term" value="F:DNA binding"/>
    <property type="evidence" value="ECO:0007669"/>
    <property type="project" value="InterPro"/>
</dbReference>
<dbReference type="EMBL" id="SJPM01000014">
    <property type="protein sequence ID" value="TWT91656.1"/>
    <property type="molecule type" value="Genomic_DNA"/>
</dbReference>
<organism evidence="2 3">
    <name type="scientific">Neorhodopirellula pilleata</name>
    <dbReference type="NCBI Taxonomy" id="2714738"/>
    <lineage>
        <taxon>Bacteria</taxon>
        <taxon>Pseudomonadati</taxon>
        <taxon>Planctomycetota</taxon>
        <taxon>Planctomycetia</taxon>
        <taxon>Pirellulales</taxon>
        <taxon>Pirellulaceae</taxon>
        <taxon>Neorhodopirellula</taxon>
    </lineage>
</organism>
<proteinExistence type="predicted"/>
<dbReference type="Pfam" id="PF12728">
    <property type="entry name" value="HTH_17"/>
    <property type="match status" value="1"/>
</dbReference>
<dbReference type="Proteomes" id="UP000316213">
    <property type="component" value="Unassembled WGS sequence"/>
</dbReference>
<dbReference type="AlphaFoldDB" id="A0A5C5ZX03"/>
<evidence type="ECO:0000313" key="2">
    <source>
        <dbReference type="EMBL" id="TWT91656.1"/>
    </source>
</evidence>
<dbReference type="InterPro" id="IPR041657">
    <property type="entry name" value="HTH_17"/>
</dbReference>
<gene>
    <name evidence="2" type="ORF">Pla100_50740</name>
</gene>
<dbReference type="NCBIfam" id="TIGR01764">
    <property type="entry name" value="excise"/>
    <property type="match status" value="1"/>
</dbReference>
<sequence>MTYTPTEAASVLKCSPDHVRALCASGRLAAVNVGLGPRRAKWVISQAAIDAFLSPAISKSETRRPRRSAQRKWI</sequence>
<feature type="domain" description="Helix-turn-helix" evidence="1">
    <location>
        <begin position="3"/>
        <end position="53"/>
    </location>
</feature>
<dbReference type="RefSeq" id="WP_146581064.1">
    <property type="nucleotide sequence ID" value="NZ_SJPM01000014.1"/>
</dbReference>